<comment type="caution">
    <text evidence="2">The sequence shown here is derived from an EMBL/GenBank/DDBJ whole genome shotgun (WGS) entry which is preliminary data.</text>
</comment>
<dbReference type="PANTHER" id="PTHR43825">
    <property type="entry name" value="PYRUVATE DEHYDROGENASE E1 COMPONENT"/>
    <property type="match status" value="1"/>
</dbReference>
<name>A0ABS5B498_9STRE</name>
<dbReference type="SMART" id="SM00861">
    <property type="entry name" value="Transket_pyr"/>
    <property type="match status" value="1"/>
</dbReference>
<dbReference type="SUPFAM" id="SSF52922">
    <property type="entry name" value="TK C-terminal domain-like"/>
    <property type="match status" value="1"/>
</dbReference>
<dbReference type="Gene3D" id="3.40.50.970">
    <property type="match status" value="1"/>
</dbReference>
<evidence type="ECO:0000313" key="2">
    <source>
        <dbReference type="EMBL" id="MBP2623656.1"/>
    </source>
</evidence>
<protein>
    <submittedName>
        <fullName evidence="2">Transketolase</fullName>
    </submittedName>
</protein>
<dbReference type="CDD" id="cd07033">
    <property type="entry name" value="TPP_PYR_DXS_TK_like"/>
    <property type="match status" value="1"/>
</dbReference>
<dbReference type="Proteomes" id="UP001519296">
    <property type="component" value="Unassembled WGS sequence"/>
</dbReference>
<feature type="domain" description="Transketolase-like pyrimidine-binding" evidence="1">
    <location>
        <begin position="5"/>
        <end position="170"/>
    </location>
</feature>
<dbReference type="InterPro" id="IPR029061">
    <property type="entry name" value="THDP-binding"/>
</dbReference>
<dbReference type="Gene3D" id="3.40.50.920">
    <property type="match status" value="1"/>
</dbReference>
<dbReference type="InterPro" id="IPR033248">
    <property type="entry name" value="Transketolase_C"/>
</dbReference>
<evidence type="ECO:0000259" key="1">
    <source>
        <dbReference type="SMART" id="SM00861"/>
    </source>
</evidence>
<evidence type="ECO:0000313" key="3">
    <source>
        <dbReference type="Proteomes" id="UP001519296"/>
    </source>
</evidence>
<keyword evidence="3" id="KW-1185">Reference proteome</keyword>
<dbReference type="InterPro" id="IPR051157">
    <property type="entry name" value="PDH/Transketolase"/>
</dbReference>
<dbReference type="InterPro" id="IPR005475">
    <property type="entry name" value="Transketolase-like_Pyr-bd"/>
</dbReference>
<dbReference type="PANTHER" id="PTHR43825:SF1">
    <property type="entry name" value="TRANSKETOLASE-LIKE PYRIMIDINE-BINDING DOMAIN-CONTAINING PROTEIN"/>
    <property type="match status" value="1"/>
</dbReference>
<gene>
    <name evidence="2" type="ORF">C4K46_06845</name>
</gene>
<dbReference type="SUPFAM" id="SSF52518">
    <property type="entry name" value="Thiamin diphosphate-binding fold (THDP-binding)"/>
    <property type="match status" value="1"/>
</dbReference>
<proteinExistence type="predicted"/>
<dbReference type="RefSeq" id="WP_209628163.1">
    <property type="nucleotide sequence ID" value="NZ_PRDG01000004.1"/>
</dbReference>
<dbReference type="Pfam" id="PF02779">
    <property type="entry name" value="Transket_pyr"/>
    <property type="match status" value="1"/>
</dbReference>
<dbReference type="InterPro" id="IPR009014">
    <property type="entry name" value="Transketo_C/PFOR_II"/>
</dbReference>
<organism evidence="2 3">
    <name type="scientific">Streptococcus oricebi</name>
    <dbReference type="NCBI Taxonomy" id="1547447"/>
    <lineage>
        <taxon>Bacteria</taxon>
        <taxon>Bacillati</taxon>
        <taxon>Bacillota</taxon>
        <taxon>Bacilli</taxon>
        <taxon>Lactobacillales</taxon>
        <taxon>Streptococcaceae</taxon>
        <taxon>Streptococcus</taxon>
    </lineage>
</organism>
<reference evidence="2 3" key="1">
    <citation type="submission" date="2018-02" db="EMBL/GenBank/DDBJ databases">
        <title>Draft genome sequence of Streptococcus oricebi CCUG 70868T type strain.</title>
        <authorList>
            <person name="Mendez V."/>
            <person name="Salva-Serra F."/>
            <person name="Jaen-Luchoro D."/>
            <person name="Gonzales-Siles L."/>
            <person name="Karlsson R."/>
            <person name="Engstrom-Jakobsson H."/>
            <person name="Busquets A."/>
            <person name="Gomila M."/>
            <person name="Pineiro-Iglesias B."/>
            <person name="Bennasar-Figueras A."/>
            <person name="Seeger M."/>
            <person name="Moore E."/>
        </authorList>
    </citation>
    <scope>NUCLEOTIDE SEQUENCE [LARGE SCALE GENOMIC DNA]</scope>
    <source>
        <strain evidence="2 3">CCUG 70868</strain>
    </source>
</reference>
<dbReference type="Pfam" id="PF02780">
    <property type="entry name" value="Transketolase_C"/>
    <property type="match status" value="1"/>
</dbReference>
<sequence>MRQTKEMRLVYRDFLIEHSAAEEKLAVLEADLSSSMATNQLESDFGQRYVDVGIMEQEMIGLAAGLSLLGYKPYVHTFAPFISRRVFDQVFLSLGYAQLNATLVGSDVGITAEMNGGTHMPFEDLGLMRLIPEAKIFEVSDDIQFKAVLERSLELEGLKYIRTTRKSPQAIYQGQEDFSRGYYLLKEGKDLNLLASGIMVEQALRAAECLEQEGISVGVLDLFQIKPLPHDLLQLLVGKPVITVENHNRIGGLGSSICELLAEVDKTPVYRMGIDERFGQVGHLDYLLKDYGLSPEHICQKIKQVLAKNA</sequence>
<accession>A0ABS5B498</accession>
<dbReference type="EMBL" id="PRDG01000004">
    <property type="protein sequence ID" value="MBP2623656.1"/>
    <property type="molecule type" value="Genomic_DNA"/>
</dbReference>